<dbReference type="FunFam" id="3.10.590.10:FF:000003">
    <property type="entry name" value="Thymocyte nuclear protein 1"/>
    <property type="match status" value="1"/>
</dbReference>
<dbReference type="PANTHER" id="PTHR14087">
    <property type="entry name" value="THYMOCYTE NUCLEAR PROTEIN 1"/>
    <property type="match status" value="1"/>
</dbReference>
<evidence type="ECO:0000259" key="6">
    <source>
        <dbReference type="Pfam" id="PF01878"/>
    </source>
</evidence>
<dbReference type="GO" id="GO:0005634">
    <property type="term" value="C:nucleus"/>
    <property type="evidence" value="ECO:0007669"/>
    <property type="project" value="UniProtKB-SubCell"/>
</dbReference>
<dbReference type="Gene3D" id="3.10.590.10">
    <property type="entry name" value="ph1033 like domains"/>
    <property type="match status" value="1"/>
</dbReference>
<evidence type="ECO:0000313" key="7">
    <source>
        <dbReference type="EMBL" id="KKY31483.1"/>
    </source>
</evidence>
<dbReference type="OrthoDB" id="41445at2759"/>
<proteinExistence type="predicted"/>
<evidence type="ECO:0000313" key="8">
    <source>
        <dbReference type="Proteomes" id="UP000034680"/>
    </source>
</evidence>
<dbReference type="SUPFAM" id="SSF88697">
    <property type="entry name" value="PUA domain-like"/>
    <property type="match status" value="1"/>
</dbReference>
<feature type="compositionally biased region" description="Low complexity" evidence="5">
    <location>
        <begin position="26"/>
        <end position="45"/>
    </location>
</feature>
<evidence type="ECO:0000256" key="1">
    <source>
        <dbReference type="ARBA" id="ARBA00004123"/>
    </source>
</evidence>
<reference evidence="7 8" key="1">
    <citation type="submission" date="2015-05" db="EMBL/GenBank/DDBJ databases">
        <title>Distinctive expansion of gene families associated with plant cell wall degradation and secondary metabolism in the genomes of grapevine trunk pathogens.</title>
        <authorList>
            <person name="Lawrence D.P."/>
            <person name="Travadon R."/>
            <person name="Rolshausen P.E."/>
            <person name="Baumgartner K."/>
        </authorList>
    </citation>
    <scope>NUCLEOTIDE SEQUENCE [LARGE SCALE GENOMIC DNA]</scope>
    <source>
        <strain evidence="7">DA912</strain>
    </source>
</reference>
<keyword evidence="3" id="KW-0597">Phosphoprotein</keyword>
<feature type="region of interest" description="Disordered" evidence="5">
    <location>
        <begin position="1"/>
        <end position="117"/>
    </location>
</feature>
<feature type="domain" description="EVE" evidence="6">
    <location>
        <begin position="117"/>
        <end position="274"/>
    </location>
</feature>
<keyword evidence="8" id="KW-1185">Reference proteome</keyword>
<reference evidence="7 8" key="2">
    <citation type="submission" date="2015-05" db="EMBL/GenBank/DDBJ databases">
        <authorList>
            <person name="Morales-Cruz A."/>
            <person name="Amrine K.C."/>
            <person name="Cantu D."/>
        </authorList>
    </citation>
    <scope>NUCLEOTIDE SEQUENCE [LARGE SCALE GENOMIC DNA]</scope>
    <source>
        <strain evidence="7">DA912</strain>
    </source>
</reference>
<comment type="caution">
    <text evidence="7">The sequence shown here is derived from an EMBL/GenBank/DDBJ whole genome shotgun (WGS) entry which is preliminary data.</text>
</comment>
<dbReference type="InterPro" id="IPR052181">
    <property type="entry name" value="5hmC_binding"/>
</dbReference>
<evidence type="ECO:0000256" key="3">
    <source>
        <dbReference type="ARBA" id="ARBA00022553"/>
    </source>
</evidence>
<keyword evidence="4" id="KW-0539">Nucleus</keyword>
<dbReference type="CDD" id="cd21133">
    <property type="entry name" value="EVE"/>
    <property type="match status" value="1"/>
</dbReference>
<dbReference type="Proteomes" id="UP000034680">
    <property type="component" value="Unassembled WGS sequence"/>
</dbReference>
<dbReference type="InterPro" id="IPR002740">
    <property type="entry name" value="EVE_domain"/>
</dbReference>
<gene>
    <name evidence="7" type="ORF">UCDDA912_g08578</name>
</gene>
<comment type="subcellular location">
    <subcellularLocation>
        <location evidence="1">Nucleus</location>
    </subcellularLocation>
</comment>
<dbReference type="EMBL" id="LCUC01000386">
    <property type="protein sequence ID" value="KKY31483.1"/>
    <property type="molecule type" value="Genomic_DNA"/>
</dbReference>
<sequence length="287" mass="31470">MPPKRKSGQADGAVDDEVQPRRSTRQRTSTAQAREAAAIESATTKGAKKPATVKKPAAKAKSKRKQREDGEDDADHQPAPPAGDKSGKTNSFNTVETAAKSAATATEPKEAKDSGRQYWLMKAEPESRIENGVDVKFSIDDLAAKKEPEPWDGIRNYVARNNLRAMKKGDLAFFYHSNCKEPGVAGTMEVVQEHSPDFTAHDPKCPYYDPKSKPSDPKWSVVHVEFRSKFSVPIGLKELRAMGGPGGPLEDMQMLKQSRLSVSRVSADEWEHLVGVAEEKAQAQRSA</sequence>
<dbReference type="InterPro" id="IPR047197">
    <property type="entry name" value="THYN1-like_EVE"/>
</dbReference>
<protein>
    <recommendedName>
        <fullName evidence="2">Thymocyte nuclear protein 1</fullName>
    </recommendedName>
</protein>
<evidence type="ECO:0000256" key="5">
    <source>
        <dbReference type="SAM" id="MobiDB-lite"/>
    </source>
</evidence>
<feature type="compositionally biased region" description="Basic residues" evidence="5">
    <location>
        <begin position="46"/>
        <end position="65"/>
    </location>
</feature>
<dbReference type="PANTHER" id="PTHR14087:SF7">
    <property type="entry name" value="THYMOCYTE NUCLEAR PROTEIN 1"/>
    <property type="match status" value="1"/>
</dbReference>
<evidence type="ECO:0000256" key="4">
    <source>
        <dbReference type="ARBA" id="ARBA00023242"/>
    </source>
</evidence>
<evidence type="ECO:0000256" key="2">
    <source>
        <dbReference type="ARBA" id="ARBA00014654"/>
    </source>
</evidence>
<organism evidence="7 8">
    <name type="scientific">Diaporthe ampelina</name>
    <dbReference type="NCBI Taxonomy" id="1214573"/>
    <lineage>
        <taxon>Eukaryota</taxon>
        <taxon>Fungi</taxon>
        <taxon>Dikarya</taxon>
        <taxon>Ascomycota</taxon>
        <taxon>Pezizomycotina</taxon>
        <taxon>Sordariomycetes</taxon>
        <taxon>Sordariomycetidae</taxon>
        <taxon>Diaporthales</taxon>
        <taxon>Diaporthaceae</taxon>
        <taxon>Diaporthe</taxon>
    </lineage>
</organism>
<dbReference type="Pfam" id="PF01878">
    <property type="entry name" value="EVE"/>
    <property type="match status" value="1"/>
</dbReference>
<feature type="compositionally biased region" description="Low complexity" evidence="5">
    <location>
        <begin position="96"/>
        <end position="106"/>
    </location>
</feature>
<dbReference type="AlphaFoldDB" id="A0A0G2H8C1"/>
<accession>A0A0G2H8C1</accession>
<dbReference type="InterPro" id="IPR015947">
    <property type="entry name" value="PUA-like_sf"/>
</dbReference>
<name>A0A0G2H8C1_9PEZI</name>
<dbReference type="STRING" id="1214573.A0A0G2H8C1"/>